<protein>
    <submittedName>
        <fullName evidence="5">Hemolysin D</fullName>
    </submittedName>
</protein>
<feature type="domain" description="Multidrug resistance protein MdtA-like barrel-sandwich hybrid" evidence="3">
    <location>
        <begin position="87"/>
        <end position="255"/>
    </location>
</feature>
<organism evidence="5 6">
    <name type="scientific">Litoreibacter roseus</name>
    <dbReference type="NCBI Taxonomy" id="2601869"/>
    <lineage>
        <taxon>Bacteria</taxon>
        <taxon>Pseudomonadati</taxon>
        <taxon>Pseudomonadota</taxon>
        <taxon>Alphaproteobacteria</taxon>
        <taxon>Rhodobacterales</taxon>
        <taxon>Roseobacteraceae</taxon>
        <taxon>Litoreibacter</taxon>
    </lineage>
</organism>
<dbReference type="AlphaFoldDB" id="A0A6N6JD21"/>
<evidence type="ECO:0000259" key="3">
    <source>
        <dbReference type="Pfam" id="PF25917"/>
    </source>
</evidence>
<dbReference type="NCBIfam" id="TIGR01730">
    <property type="entry name" value="RND_mfp"/>
    <property type="match status" value="1"/>
</dbReference>
<dbReference type="RefSeq" id="WP_159804881.1">
    <property type="nucleotide sequence ID" value="NZ_BLJE01000001.1"/>
</dbReference>
<dbReference type="GO" id="GO:1990281">
    <property type="term" value="C:efflux pump complex"/>
    <property type="evidence" value="ECO:0007669"/>
    <property type="project" value="TreeGrafter"/>
</dbReference>
<name>A0A6N6JD21_9RHOB</name>
<dbReference type="Pfam" id="PF25954">
    <property type="entry name" value="Beta-barrel_RND_2"/>
    <property type="match status" value="1"/>
</dbReference>
<reference evidence="5 6" key="1">
    <citation type="submission" date="2019-12" db="EMBL/GenBank/DDBJ databases">
        <title>Litoreibacter badius sp. nov., a novel bacteriochlorophyll a-containing bacterium in the genus Litoreibacter.</title>
        <authorList>
            <person name="Kanamuro M."/>
            <person name="Takabe Y."/>
            <person name="Mori K."/>
            <person name="Takaichi S."/>
            <person name="Hanada S."/>
        </authorList>
    </citation>
    <scope>NUCLEOTIDE SEQUENCE [LARGE SCALE GENOMIC DNA]</scope>
    <source>
        <strain evidence="5 6">K6</strain>
    </source>
</reference>
<dbReference type="InterPro" id="IPR058792">
    <property type="entry name" value="Beta-barrel_RND_2"/>
</dbReference>
<feature type="domain" description="CusB-like beta-barrel" evidence="4">
    <location>
        <begin position="263"/>
        <end position="334"/>
    </location>
</feature>
<dbReference type="Gene3D" id="2.40.50.100">
    <property type="match status" value="1"/>
</dbReference>
<dbReference type="InterPro" id="IPR058625">
    <property type="entry name" value="MdtA-like_BSH"/>
</dbReference>
<accession>A0A6N6JD21</accession>
<dbReference type="Proteomes" id="UP000436822">
    <property type="component" value="Unassembled WGS sequence"/>
</dbReference>
<comment type="similarity">
    <text evidence="1">Belongs to the membrane fusion protein (MFP) (TC 8.A.1) family.</text>
</comment>
<gene>
    <name evidence="5" type="ORF">KIN_10780</name>
</gene>
<evidence type="ECO:0000259" key="4">
    <source>
        <dbReference type="Pfam" id="PF25954"/>
    </source>
</evidence>
<dbReference type="PANTHER" id="PTHR30469">
    <property type="entry name" value="MULTIDRUG RESISTANCE PROTEIN MDTA"/>
    <property type="match status" value="1"/>
</dbReference>
<feature type="coiled-coil region" evidence="2">
    <location>
        <begin position="201"/>
        <end position="228"/>
    </location>
</feature>
<keyword evidence="2" id="KW-0175">Coiled coil</keyword>
<comment type="caution">
    <text evidence="5">The sequence shown here is derived from an EMBL/GenBank/DDBJ whole genome shotgun (WGS) entry which is preliminary data.</text>
</comment>
<dbReference type="SUPFAM" id="SSF111369">
    <property type="entry name" value="HlyD-like secretion proteins"/>
    <property type="match status" value="1"/>
</dbReference>
<dbReference type="Gene3D" id="2.40.420.20">
    <property type="match status" value="1"/>
</dbReference>
<feature type="coiled-coil region" evidence="2">
    <location>
        <begin position="135"/>
        <end position="169"/>
    </location>
</feature>
<dbReference type="GO" id="GO:0015562">
    <property type="term" value="F:efflux transmembrane transporter activity"/>
    <property type="evidence" value="ECO:0007669"/>
    <property type="project" value="TreeGrafter"/>
</dbReference>
<evidence type="ECO:0000313" key="6">
    <source>
        <dbReference type="Proteomes" id="UP000436822"/>
    </source>
</evidence>
<evidence type="ECO:0000256" key="2">
    <source>
        <dbReference type="SAM" id="Coils"/>
    </source>
</evidence>
<dbReference type="Gene3D" id="2.40.30.170">
    <property type="match status" value="1"/>
</dbReference>
<dbReference type="PANTHER" id="PTHR30469:SF29">
    <property type="entry name" value="BLR2860 PROTEIN"/>
    <property type="match status" value="1"/>
</dbReference>
<evidence type="ECO:0000313" key="5">
    <source>
        <dbReference type="EMBL" id="GFE64004.1"/>
    </source>
</evidence>
<dbReference type="OrthoDB" id="9806939at2"/>
<dbReference type="InterPro" id="IPR006143">
    <property type="entry name" value="RND_pump_MFP"/>
</dbReference>
<dbReference type="EMBL" id="BLJE01000001">
    <property type="protein sequence ID" value="GFE64004.1"/>
    <property type="molecule type" value="Genomic_DNA"/>
</dbReference>
<dbReference type="Gene3D" id="1.10.287.470">
    <property type="entry name" value="Helix hairpin bin"/>
    <property type="match status" value="1"/>
</dbReference>
<sequence length="414" mass="43474">MRFFSIITAILVAGALYLLVFERDRVSEFAGAADDVAVEPAAAAPAAEDVQPATEDGVRRVSVVAIRSEAQEIDNAVMLRGQTEAARQVDIRAETSGLVESEPLRKGSYVERGQVMCKIDPGTRETDLALANARLPEAKAKLPEAEGRLAEAQALLEEARINDNAAQKLSRDGFASDTRVASTRASVQSALAGVETAKAAVQSAMAGVQSAEAAISSAEKEIDRLTIKAPFSGLLETDTAELGALLQPGSLCANIIQLNPIKLVAFVPETEVANVAVGASAVGRTTAGQELQGQVTFLSRSSDPETRTFRVEITVSNEDLGLRDGQTAEIMIGADGKAAHLLPASALTLDDSGTLGVRVAVDNKAAFAPITILQDTTEGVWVSGLDQTAEVIVVGQEYVTDGVQVDVTYREEGT</sequence>
<keyword evidence="6" id="KW-1185">Reference proteome</keyword>
<proteinExistence type="inferred from homology"/>
<evidence type="ECO:0000256" key="1">
    <source>
        <dbReference type="ARBA" id="ARBA00009477"/>
    </source>
</evidence>
<dbReference type="Pfam" id="PF25917">
    <property type="entry name" value="BSH_RND"/>
    <property type="match status" value="1"/>
</dbReference>